<keyword evidence="8" id="KW-0479">Metal-binding</keyword>
<keyword evidence="10" id="KW-0547">Nucleotide-binding</keyword>
<keyword evidence="11" id="KW-0378">Hydrolase</keyword>
<evidence type="ECO:0000256" key="13">
    <source>
        <dbReference type="ARBA" id="ARBA00022842"/>
    </source>
</evidence>
<evidence type="ECO:0000256" key="7">
    <source>
        <dbReference type="ARBA" id="ARBA00022692"/>
    </source>
</evidence>
<comment type="caution">
    <text evidence="20">The sequence shown here is derived from an EMBL/GenBank/DDBJ whole genome shotgun (WGS) entry which is preliminary data.</text>
</comment>
<sequence length="354" mass="40822">MVKAQEWLDKKYFTKIRKTTTKLDVKNKNLEGSLDLKEFTNLQKLDCSDNLLTELDIRGCSKLTKLYCHNNHFEKLYLGSIAWRKKVRTTPVLSSFSLDSTTLVNDDYYTSTPLFSFASRRSSEISSEKKIKQELAEEKQIRNHIEGDKLLLQQKIADAQKQLIDNFNKNNKSIPYRNILLIGRTGNGKSALANVLSNSHEFKENPFGDGETREIQAKEFTYQNIKYRVIDIPGVGGTKLSEEQILDRIIEVAYHAREGINQMLFVTRGRFNKDEIDAYKLAKAIFADKEEHNEYITIVRTGFAKFKKEEECEEDIRTMVSNGGELSKLIKEAFERAKIVHIDNPSTDTEEEKK</sequence>
<evidence type="ECO:0000256" key="15">
    <source>
        <dbReference type="ARBA" id="ARBA00022989"/>
    </source>
</evidence>
<evidence type="ECO:0000256" key="2">
    <source>
        <dbReference type="ARBA" id="ARBA00004167"/>
    </source>
</evidence>
<dbReference type="SUPFAM" id="SSF52075">
    <property type="entry name" value="Outer arm dynein light chain 1"/>
    <property type="match status" value="1"/>
</dbReference>
<evidence type="ECO:0000256" key="18">
    <source>
        <dbReference type="ARBA" id="ARBA00024013"/>
    </source>
</evidence>
<reference evidence="20" key="1">
    <citation type="submission" date="2021-06" db="EMBL/GenBank/DDBJ databases">
        <authorList>
            <person name="Kallberg Y."/>
            <person name="Tangrot J."/>
            <person name="Rosling A."/>
        </authorList>
    </citation>
    <scope>NUCLEOTIDE SEQUENCE</scope>
    <source>
        <strain evidence="20">MT106</strain>
    </source>
</reference>
<keyword evidence="21" id="KW-1185">Reference proteome</keyword>
<dbReference type="GO" id="GO:0016020">
    <property type="term" value="C:membrane"/>
    <property type="evidence" value="ECO:0007669"/>
    <property type="project" value="UniProtKB-SubCell"/>
</dbReference>
<keyword evidence="14" id="KW-0653">Protein transport</keyword>
<keyword evidence="13" id="KW-0460">Magnesium</keyword>
<evidence type="ECO:0000256" key="14">
    <source>
        <dbReference type="ARBA" id="ARBA00022927"/>
    </source>
</evidence>
<dbReference type="Pfam" id="PF04548">
    <property type="entry name" value="AIG1"/>
    <property type="match status" value="1"/>
</dbReference>
<evidence type="ECO:0000256" key="8">
    <source>
        <dbReference type="ARBA" id="ARBA00022723"/>
    </source>
</evidence>
<dbReference type="SUPFAM" id="SSF52540">
    <property type="entry name" value="P-loop containing nucleoside triphosphate hydrolases"/>
    <property type="match status" value="1"/>
</dbReference>
<dbReference type="OrthoDB" id="8954335at2759"/>
<evidence type="ECO:0000256" key="9">
    <source>
        <dbReference type="ARBA" id="ARBA00022737"/>
    </source>
</evidence>
<keyword evidence="4" id="KW-0150">Chloroplast</keyword>
<evidence type="ECO:0000256" key="16">
    <source>
        <dbReference type="ARBA" id="ARBA00023134"/>
    </source>
</evidence>
<proteinExistence type="predicted"/>
<dbReference type="Gene3D" id="3.80.10.10">
    <property type="entry name" value="Ribonuclease Inhibitor"/>
    <property type="match status" value="1"/>
</dbReference>
<evidence type="ECO:0000259" key="19">
    <source>
        <dbReference type="PROSITE" id="PS51720"/>
    </source>
</evidence>
<name>A0A9N9BJT8_9GLOM</name>
<dbReference type="GO" id="GO:0046872">
    <property type="term" value="F:metal ion binding"/>
    <property type="evidence" value="ECO:0007669"/>
    <property type="project" value="UniProtKB-KW"/>
</dbReference>
<dbReference type="PROSITE" id="PS51720">
    <property type="entry name" value="G_AIG1"/>
    <property type="match status" value="1"/>
</dbReference>
<comment type="cofactor">
    <cofactor evidence="1">
        <name>Mg(2+)</name>
        <dbReference type="ChEBI" id="CHEBI:18420"/>
    </cofactor>
</comment>
<dbReference type="PANTHER" id="PTHR10903">
    <property type="entry name" value="GTPASE, IMAP FAMILY MEMBER-RELATED"/>
    <property type="match status" value="1"/>
</dbReference>
<dbReference type="GO" id="GO:0015031">
    <property type="term" value="P:protein transport"/>
    <property type="evidence" value="ECO:0007669"/>
    <property type="project" value="UniProtKB-KW"/>
</dbReference>
<dbReference type="Proteomes" id="UP000789831">
    <property type="component" value="Unassembled WGS sequence"/>
</dbReference>
<keyword evidence="6" id="KW-0934">Plastid</keyword>
<evidence type="ECO:0000256" key="4">
    <source>
        <dbReference type="ARBA" id="ARBA00022528"/>
    </source>
</evidence>
<protein>
    <submittedName>
        <fullName evidence="20">1305_t:CDS:1</fullName>
    </submittedName>
</protein>
<organism evidence="20 21">
    <name type="scientific">Ambispora gerdemannii</name>
    <dbReference type="NCBI Taxonomy" id="144530"/>
    <lineage>
        <taxon>Eukaryota</taxon>
        <taxon>Fungi</taxon>
        <taxon>Fungi incertae sedis</taxon>
        <taxon>Mucoromycota</taxon>
        <taxon>Glomeromycotina</taxon>
        <taxon>Glomeromycetes</taxon>
        <taxon>Archaeosporales</taxon>
        <taxon>Ambisporaceae</taxon>
        <taxon>Ambispora</taxon>
    </lineage>
</organism>
<dbReference type="Pfam" id="PF12799">
    <property type="entry name" value="LRR_4"/>
    <property type="match status" value="1"/>
</dbReference>
<dbReference type="InterPro" id="IPR032675">
    <property type="entry name" value="LRR_dom_sf"/>
</dbReference>
<evidence type="ECO:0000256" key="11">
    <source>
        <dbReference type="ARBA" id="ARBA00022801"/>
    </source>
</evidence>
<keyword evidence="7" id="KW-0812">Transmembrane</keyword>
<evidence type="ECO:0000256" key="1">
    <source>
        <dbReference type="ARBA" id="ARBA00001946"/>
    </source>
</evidence>
<evidence type="ECO:0000256" key="6">
    <source>
        <dbReference type="ARBA" id="ARBA00022640"/>
    </source>
</evidence>
<dbReference type="EMBL" id="CAJVPL010001360">
    <property type="protein sequence ID" value="CAG8567021.1"/>
    <property type="molecule type" value="Genomic_DNA"/>
</dbReference>
<dbReference type="PANTHER" id="PTHR10903:SF135">
    <property type="entry name" value="TRANSLOCASE OF CHLOROPLAST 120, CHLOROPLASTIC-RELATED"/>
    <property type="match status" value="1"/>
</dbReference>
<dbReference type="InterPro" id="IPR025875">
    <property type="entry name" value="Leu-rich_rpt_4"/>
</dbReference>
<evidence type="ECO:0000256" key="3">
    <source>
        <dbReference type="ARBA" id="ARBA00022448"/>
    </source>
</evidence>
<dbReference type="GO" id="GO:0005525">
    <property type="term" value="F:GTP binding"/>
    <property type="evidence" value="ECO:0007669"/>
    <property type="project" value="UniProtKB-KW"/>
</dbReference>
<accession>A0A9N9BJT8</accession>
<gene>
    <name evidence="20" type="ORF">AGERDE_LOCUS7445</name>
</gene>
<evidence type="ECO:0000256" key="12">
    <source>
        <dbReference type="ARBA" id="ARBA00022805"/>
    </source>
</evidence>
<dbReference type="Gene3D" id="3.40.50.300">
    <property type="entry name" value="P-loop containing nucleotide triphosphate hydrolases"/>
    <property type="match status" value="1"/>
</dbReference>
<dbReference type="InterPro" id="IPR006703">
    <property type="entry name" value="G_AIG1"/>
</dbReference>
<dbReference type="AlphaFoldDB" id="A0A9N9BJT8"/>
<keyword evidence="16" id="KW-0342">GTP-binding</keyword>
<feature type="domain" description="AIG1-type G" evidence="19">
    <location>
        <begin position="174"/>
        <end position="354"/>
    </location>
</feature>
<evidence type="ECO:0000313" key="20">
    <source>
        <dbReference type="EMBL" id="CAG8567021.1"/>
    </source>
</evidence>
<dbReference type="InterPro" id="IPR045058">
    <property type="entry name" value="GIMA/IAN/Toc"/>
</dbReference>
<keyword evidence="3" id="KW-0813">Transport</keyword>
<comment type="subcellular location">
    <subcellularLocation>
        <location evidence="2">Membrane</location>
        <topology evidence="2">Single-pass membrane protein</topology>
    </subcellularLocation>
    <subcellularLocation>
        <location evidence="18">Plastid</location>
        <location evidence="18">Chloroplast outer membrane</location>
    </subcellularLocation>
</comment>
<keyword evidence="9" id="KW-0677">Repeat</keyword>
<keyword evidence="5" id="KW-0433">Leucine-rich repeat</keyword>
<keyword evidence="15" id="KW-1133">Transmembrane helix</keyword>
<keyword evidence="12" id="KW-1002">Plastid outer membrane</keyword>
<evidence type="ECO:0000256" key="17">
    <source>
        <dbReference type="ARBA" id="ARBA00023136"/>
    </source>
</evidence>
<evidence type="ECO:0000313" key="21">
    <source>
        <dbReference type="Proteomes" id="UP000789831"/>
    </source>
</evidence>
<dbReference type="GO" id="GO:0016787">
    <property type="term" value="F:hydrolase activity"/>
    <property type="evidence" value="ECO:0007669"/>
    <property type="project" value="UniProtKB-KW"/>
</dbReference>
<keyword evidence="17" id="KW-0472">Membrane</keyword>
<evidence type="ECO:0000256" key="10">
    <source>
        <dbReference type="ARBA" id="ARBA00022741"/>
    </source>
</evidence>
<dbReference type="InterPro" id="IPR027417">
    <property type="entry name" value="P-loop_NTPase"/>
</dbReference>
<evidence type="ECO:0000256" key="5">
    <source>
        <dbReference type="ARBA" id="ARBA00022614"/>
    </source>
</evidence>